<dbReference type="Pfam" id="PF02995">
    <property type="entry name" value="DUF229"/>
    <property type="match status" value="1"/>
</dbReference>
<evidence type="ECO:0000313" key="2">
    <source>
        <dbReference type="Proteomes" id="UP000015104"/>
    </source>
</evidence>
<reference evidence="2" key="1">
    <citation type="submission" date="2011-08" db="EMBL/GenBank/DDBJ databases">
        <authorList>
            <person name="Rombauts S."/>
        </authorList>
    </citation>
    <scope>NUCLEOTIDE SEQUENCE</scope>
    <source>
        <strain evidence="2">London</strain>
    </source>
</reference>
<dbReference type="EnsemblMetazoa" id="tetur08g01970.1">
    <property type="protein sequence ID" value="tetur08g01970.1"/>
    <property type="gene ID" value="tetur08g01970"/>
</dbReference>
<protein>
    <submittedName>
        <fullName evidence="1">Uncharacterized protein</fullName>
    </submittedName>
</protein>
<sequence>MKKQLFRKGPYDDVQFIWNDFKRQNYTTGYIEDAPKYALFNYLALGYDETDGYPRPYCLYIKNGQSNVFHRFCYKQMPEVLIIYWLKQIK</sequence>
<accession>T1KAW2</accession>
<organism evidence="1 2">
    <name type="scientific">Tetranychus urticae</name>
    <name type="common">Two-spotted spider mite</name>
    <dbReference type="NCBI Taxonomy" id="32264"/>
    <lineage>
        <taxon>Eukaryota</taxon>
        <taxon>Metazoa</taxon>
        <taxon>Ecdysozoa</taxon>
        <taxon>Arthropoda</taxon>
        <taxon>Chelicerata</taxon>
        <taxon>Arachnida</taxon>
        <taxon>Acari</taxon>
        <taxon>Acariformes</taxon>
        <taxon>Trombidiformes</taxon>
        <taxon>Prostigmata</taxon>
        <taxon>Eleutherengona</taxon>
        <taxon>Raphignathae</taxon>
        <taxon>Tetranychoidea</taxon>
        <taxon>Tetranychidae</taxon>
        <taxon>Tetranychus</taxon>
    </lineage>
</organism>
<reference evidence="1" key="2">
    <citation type="submission" date="2015-06" db="UniProtKB">
        <authorList>
            <consortium name="EnsemblMetazoa"/>
        </authorList>
    </citation>
    <scope>IDENTIFICATION</scope>
</reference>
<dbReference type="EMBL" id="CAEY01001943">
    <property type="status" value="NOT_ANNOTATED_CDS"/>
    <property type="molecule type" value="Genomic_DNA"/>
</dbReference>
<keyword evidence="2" id="KW-1185">Reference proteome</keyword>
<proteinExistence type="predicted"/>
<dbReference type="HOGENOM" id="CLU_2443655_0_0_1"/>
<dbReference type="InterPro" id="IPR004245">
    <property type="entry name" value="DUF229"/>
</dbReference>
<name>T1KAW2_TETUR</name>
<dbReference type="Proteomes" id="UP000015104">
    <property type="component" value="Unassembled WGS sequence"/>
</dbReference>
<evidence type="ECO:0000313" key="1">
    <source>
        <dbReference type="EnsemblMetazoa" id="tetur08g01970.1"/>
    </source>
</evidence>
<dbReference type="AlphaFoldDB" id="T1KAW2"/>